<dbReference type="GO" id="GO:0006355">
    <property type="term" value="P:regulation of DNA-templated transcription"/>
    <property type="evidence" value="ECO:0007669"/>
    <property type="project" value="UniProtKB-UniRule"/>
</dbReference>
<sequence length="174" mass="18322">MQASLVLTVIGPDRPGLVEAVAAVVAAHGANWEESRMAHLAGQFAGMLRVTVAQPQRAELEAALQQLAGSGLTVTVARAEQQAAEVPPRFLKLHLIGQDRPGIVREIADALARRDVSIEQLDTRCVSASMSGETLFEAEAVLAVPAGLGLSELQLALEALANELMVDLNLAEEA</sequence>
<organism evidence="3 4">
    <name type="scientific">Plasticicumulans acidivorans</name>
    <dbReference type="NCBI Taxonomy" id="886464"/>
    <lineage>
        <taxon>Bacteria</taxon>
        <taxon>Pseudomonadati</taxon>
        <taxon>Pseudomonadota</taxon>
        <taxon>Gammaproteobacteria</taxon>
        <taxon>Candidatus Competibacteraceae</taxon>
        <taxon>Plasticicumulans</taxon>
    </lineage>
</organism>
<dbReference type="AlphaFoldDB" id="A0A317MXC0"/>
<dbReference type="PROSITE" id="PS51671">
    <property type="entry name" value="ACT"/>
    <property type="match status" value="2"/>
</dbReference>
<evidence type="ECO:0000256" key="1">
    <source>
        <dbReference type="PIRNR" id="PIRNR028103"/>
    </source>
</evidence>
<dbReference type="InterPro" id="IPR045865">
    <property type="entry name" value="ACT-like_dom_sf"/>
</dbReference>
<dbReference type="CDD" id="cd04869">
    <property type="entry name" value="ACT_GcvR_2"/>
    <property type="match status" value="1"/>
</dbReference>
<feature type="domain" description="ACT" evidence="2">
    <location>
        <begin position="92"/>
        <end position="173"/>
    </location>
</feature>
<dbReference type="InterPro" id="IPR016867">
    <property type="entry name" value="GcvR"/>
</dbReference>
<gene>
    <name evidence="3" type="ORF">C7443_103466</name>
</gene>
<reference evidence="3 4" key="1">
    <citation type="submission" date="2018-05" db="EMBL/GenBank/DDBJ databases">
        <title>Genomic Encyclopedia of Type Strains, Phase IV (KMG-IV): sequencing the most valuable type-strain genomes for metagenomic binning, comparative biology and taxonomic classification.</title>
        <authorList>
            <person name="Goeker M."/>
        </authorList>
    </citation>
    <scope>NUCLEOTIDE SEQUENCE [LARGE SCALE GENOMIC DNA]</scope>
    <source>
        <strain evidence="3 4">DSM 23606</strain>
    </source>
</reference>
<dbReference type="EMBL" id="QGTJ01000003">
    <property type="protein sequence ID" value="PWV63535.1"/>
    <property type="molecule type" value="Genomic_DNA"/>
</dbReference>
<keyword evidence="1" id="KW-0804">Transcription</keyword>
<dbReference type="RefSeq" id="WP_110018009.1">
    <property type="nucleotide sequence ID" value="NZ_QGTJ01000003.1"/>
</dbReference>
<name>A0A317MXC0_9GAMM</name>
<dbReference type="PIRSF" id="PIRSF028103">
    <property type="entry name" value="GcvR"/>
    <property type="match status" value="1"/>
</dbReference>
<dbReference type="Proteomes" id="UP000246569">
    <property type="component" value="Unassembled WGS sequence"/>
</dbReference>
<proteinExistence type="predicted"/>
<keyword evidence="4" id="KW-1185">Reference proteome</keyword>
<keyword evidence="1" id="KW-0963">Cytoplasm</keyword>
<keyword evidence="1" id="KW-0678">Repressor</keyword>
<dbReference type="InterPro" id="IPR002912">
    <property type="entry name" value="ACT_dom"/>
</dbReference>
<dbReference type="InterPro" id="IPR050990">
    <property type="entry name" value="UPF0237/GcvR_regulator"/>
</dbReference>
<dbReference type="Gene3D" id="3.30.70.260">
    <property type="match status" value="2"/>
</dbReference>
<evidence type="ECO:0000313" key="4">
    <source>
        <dbReference type="Proteomes" id="UP000246569"/>
    </source>
</evidence>
<evidence type="ECO:0000259" key="2">
    <source>
        <dbReference type="PROSITE" id="PS51671"/>
    </source>
</evidence>
<dbReference type="Pfam" id="PF13740">
    <property type="entry name" value="ACT_6"/>
    <property type="match status" value="1"/>
</dbReference>
<dbReference type="PANTHER" id="PTHR34875:SF6">
    <property type="entry name" value="UPF0237 PROTEIN MJ1558"/>
    <property type="match status" value="1"/>
</dbReference>
<protein>
    <recommendedName>
        <fullName evidence="1">Glycine cleavage system transcriptional repressor</fullName>
    </recommendedName>
</protein>
<comment type="caution">
    <text evidence="3">The sequence shown here is derived from an EMBL/GenBank/DDBJ whole genome shotgun (WGS) entry which is preliminary data.</text>
</comment>
<feature type="domain" description="ACT" evidence="2">
    <location>
        <begin position="6"/>
        <end position="81"/>
    </location>
</feature>
<dbReference type="OrthoDB" id="12860at2"/>
<dbReference type="PANTHER" id="PTHR34875">
    <property type="entry name" value="UPF0237 PROTEIN MJ1558"/>
    <property type="match status" value="1"/>
</dbReference>
<dbReference type="GO" id="GO:0005737">
    <property type="term" value="C:cytoplasm"/>
    <property type="evidence" value="ECO:0007669"/>
    <property type="project" value="UniProtKB-SubCell"/>
</dbReference>
<accession>A0A317MXC0</accession>
<comment type="subcellular location">
    <subcellularLocation>
        <location evidence="1">Cytoplasm</location>
    </subcellularLocation>
</comment>
<evidence type="ECO:0000313" key="3">
    <source>
        <dbReference type="EMBL" id="PWV63535.1"/>
    </source>
</evidence>
<dbReference type="SUPFAM" id="SSF55021">
    <property type="entry name" value="ACT-like"/>
    <property type="match status" value="2"/>
</dbReference>